<gene>
    <name evidence="3" type="ORF">GCM10022226_40240</name>
</gene>
<evidence type="ECO:0000259" key="2">
    <source>
        <dbReference type="Pfam" id="PF00975"/>
    </source>
</evidence>
<dbReference type="SUPFAM" id="SSF53474">
    <property type="entry name" value="alpha/beta-Hydrolases"/>
    <property type="match status" value="1"/>
</dbReference>
<comment type="similarity">
    <text evidence="1">Belongs to the thioesterase family.</text>
</comment>
<sequence>MVTEYSLPSTLESVPTLFCLPYAGGAASAFWGMRKALADAAEVVPIHLPGRESRIAEPPRVSVGEIADEMASRTRRPYAVYGHSMGARIAFEVVRELRRRALPLPVCLYVGGAHPPDRKVPIAAAVDLPDDAFIDQLISRAGAREELRDMPELRELAMPVLRSDFGWIKEYRYTPEPPLDVPLVAFAGLDDAEVPPSVMLGWGRHTRSRFDLRAVRGGHLFLADRHADLTRFIARDLAGDGGPEPLEDDEVHLWLVTGNTSAADLVDMVTRRCGSDREALRCGTVHHDGLALAAVTRGHPVGVAIGRPGTPDGDALDDGSLGADEREQIEGTAEEDRPWVALRARTAKKALAAGSGADPALIGFPDLTAPGPWRPLAHRDPSPSADLTPWRVTHLPLPTPQGEVVAAVALPHDRMRLRFTALTGGSR</sequence>
<accession>A0ABP7ID70</accession>
<name>A0ABP7ID70_9ACTN</name>
<proteinExistence type="inferred from homology"/>
<feature type="domain" description="Thioesterase" evidence="2">
    <location>
        <begin position="16"/>
        <end position="235"/>
    </location>
</feature>
<dbReference type="InterPro" id="IPR029058">
    <property type="entry name" value="AB_hydrolase_fold"/>
</dbReference>
<dbReference type="Gene3D" id="3.40.50.1820">
    <property type="entry name" value="alpha/beta hydrolase"/>
    <property type="match status" value="1"/>
</dbReference>
<evidence type="ECO:0000256" key="1">
    <source>
        <dbReference type="ARBA" id="ARBA00007169"/>
    </source>
</evidence>
<dbReference type="InterPro" id="IPR001031">
    <property type="entry name" value="Thioesterase"/>
</dbReference>
<comment type="caution">
    <text evidence="3">The sequence shown here is derived from an EMBL/GenBank/DDBJ whole genome shotgun (WGS) entry which is preliminary data.</text>
</comment>
<dbReference type="Pfam" id="PF00975">
    <property type="entry name" value="Thioesterase"/>
    <property type="match status" value="1"/>
</dbReference>
<keyword evidence="4" id="KW-1185">Reference proteome</keyword>
<dbReference type="PANTHER" id="PTHR11487:SF0">
    <property type="entry name" value="S-ACYL FATTY ACID SYNTHASE THIOESTERASE, MEDIUM CHAIN"/>
    <property type="match status" value="1"/>
</dbReference>
<organism evidence="3 4">
    <name type="scientific">Sphaerisporangium flaviroseum</name>
    <dbReference type="NCBI Taxonomy" id="509199"/>
    <lineage>
        <taxon>Bacteria</taxon>
        <taxon>Bacillati</taxon>
        <taxon>Actinomycetota</taxon>
        <taxon>Actinomycetes</taxon>
        <taxon>Streptosporangiales</taxon>
        <taxon>Streptosporangiaceae</taxon>
        <taxon>Sphaerisporangium</taxon>
    </lineage>
</organism>
<dbReference type="InterPro" id="IPR012223">
    <property type="entry name" value="TEII"/>
</dbReference>
<protein>
    <recommendedName>
        <fullName evidence="2">Thioesterase domain-containing protein</fullName>
    </recommendedName>
</protein>
<dbReference type="EMBL" id="BAAAZR010000009">
    <property type="protein sequence ID" value="GAA3815455.1"/>
    <property type="molecule type" value="Genomic_DNA"/>
</dbReference>
<evidence type="ECO:0000313" key="4">
    <source>
        <dbReference type="Proteomes" id="UP001500888"/>
    </source>
</evidence>
<evidence type="ECO:0000313" key="3">
    <source>
        <dbReference type="EMBL" id="GAA3815455.1"/>
    </source>
</evidence>
<dbReference type="PANTHER" id="PTHR11487">
    <property type="entry name" value="THIOESTERASE"/>
    <property type="match status" value="1"/>
</dbReference>
<dbReference type="Proteomes" id="UP001500888">
    <property type="component" value="Unassembled WGS sequence"/>
</dbReference>
<reference evidence="4" key="1">
    <citation type="journal article" date="2019" name="Int. J. Syst. Evol. Microbiol.">
        <title>The Global Catalogue of Microorganisms (GCM) 10K type strain sequencing project: providing services to taxonomists for standard genome sequencing and annotation.</title>
        <authorList>
            <consortium name="The Broad Institute Genomics Platform"/>
            <consortium name="The Broad Institute Genome Sequencing Center for Infectious Disease"/>
            <person name="Wu L."/>
            <person name="Ma J."/>
        </authorList>
    </citation>
    <scope>NUCLEOTIDE SEQUENCE [LARGE SCALE GENOMIC DNA]</scope>
    <source>
        <strain evidence="4">JCM 16908</strain>
    </source>
</reference>